<evidence type="ECO:0000256" key="3">
    <source>
        <dbReference type="ARBA" id="ARBA00022679"/>
    </source>
</evidence>
<dbReference type="GO" id="GO:0005524">
    <property type="term" value="F:ATP binding"/>
    <property type="evidence" value="ECO:0007669"/>
    <property type="project" value="UniProtKB-KW"/>
</dbReference>
<feature type="region of interest" description="Disordered" evidence="9">
    <location>
        <begin position="24"/>
        <end position="355"/>
    </location>
</feature>
<feature type="region of interest" description="Disordered" evidence="9">
    <location>
        <begin position="728"/>
        <end position="773"/>
    </location>
</feature>
<dbReference type="PANTHER" id="PTHR24343">
    <property type="entry name" value="SERINE/THREONINE KINASE"/>
    <property type="match status" value="1"/>
</dbReference>
<feature type="compositionally biased region" description="Low complexity" evidence="9">
    <location>
        <begin position="251"/>
        <end position="270"/>
    </location>
</feature>
<sequence length="1235" mass="124300">MSDSSSSGSDLEDGALVPAALWQAEGQRPSKWGAGGGRCRAEPRRSNSRDSCSSSLGGRESNQPTGAPRCRSSRGRSACRSQSSERARRSSGASPCPSMPSHHGPAARHGNLDSQRERRRPSAPLQPLARLQAATRAQSWQPSPCHSDSEQRACDSASRRAGDLARSTAPAPGRRSRGHAERRAKRLAAPDRLVAGPPGAAHGSITATSHTAQRDAAARRRGGGRPGRSARARQGLPDWIRDEDDAEEEAAQAQEDARALASLSNAARPRAAPEPREESAASASGAPAVKVNHGDDRGEDDDTHGPRPLLASHVTSAHAAPPGLDDGALDGPAGSQPGPAAADSWPGACNDPVRDLDFGFPDTEEGAWREEAGCLKIADFGLSALHAVAAEATSGSVATSVAAAASGVGAAIGSTSGGNPSLAPGPGHSQSSTAPPDSPSYRAGHTLLPLHTPPSRALEPLPEHTPAKGRGGSLPPNSPALDPALTPLARLASVVGSPYYTAPEVSSNGGAGYDGRKADAWSCGVILFALLTGGMPFANDLRQCPRFRGFCAWACDRKAAVERRRACLAEREEAAGPGAPEREDALPPVLPVPEWLFPSRVSLSARRVVAALLDPDPSTRLSVKDALLSRWMRSPAKAAQRRKARAAERARRLRAAVAGGAASLDGAAGPSPDAGGAQATPATAAAAAAAATAAGAATVAAPGAACVAAPATAPAAAALAGGAAQHIAAAPPHASPDEEAATRPGLLPEGGKEEPPIGSVGPDALSCPSRASRAAAAQPSNAYPGLVSTGFSGHLPPDLELGDCASPAGSSAIARPAATRPLRETSAPVSLLASAAARGLAHGSANLSLGTVSSAPSQQTLRSAAGQASSGLAPHRASAQLTALVRHSPLLPSGDPSARPGRALSLLSSASRAQAPLALPDMCRPGPLGDGSAGVGSALTGDSASPGERSPCSTGRGHSSSASASDAGTAGGASQQPGSGSTSRQTIMPASGLSPGLRGIQGLRARASGAPRREPPRERSPSANGPELAAAIGRASGGTAGAPHTRLRHGDSPSVFLSTAGGDRLEPFHGSSNLRSTRFATTTPVAVALSRITDSLRKVLLASLERLDVPPAHSAPEARQSPSGRGSLGLACEDEAPIIGQAAKPGAGPAGELSVDTDWERGVSCISVAAPGGGGRAIELARVQLFRAPDDTDDGVSNTLIAELRRGVGMTALEFNAAVAAATVSLRCLMDLQAL</sequence>
<evidence type="ECO:0000256" key="5">
    <source>
        <dbReference type="ARBA" id="ARBA00022777"/>
    </source>
</evidence>
<keyword evidence="6" id="KW-0067">ATP-binding</keyword>
<feature type="compositionally biased region" description="Basic and acidic residues" evidence="9">
    <location>
        <begin position="39"/>
        <end position="48"/>
    </location>
</feature>
<feature type="compositionally biased region" description="Low complexity" evidence="9">
    <location>
        <begin position="319"/>
        <end position="342"/>
    </location>
</feature>
<feature type="compositionally biased region" description="Low complexity" evidence="9">
    <location>
        <begin position="953"/>
        <end position="983"/>
    </location>
</feature>
<evidence type="ECO:0000256" key="9">
    <source>
        <dbReference type="SAM" id="MobiDB-lite"/>
    </source>
</evidence>
<dbReference type="Pfam" id="PF00069">
    <property type="entry name" value="Pkinase"/>
    <property type="match status" value="1"/>
</dbReference>
<feature type="compositionally biased region" description="Basic and acidic residues" evidence="9">
    <location>
        <begin position="147"/>
        <end position="163"/>
    </location>
</feature>
<dbReference type="Gene3D" id="1.10.510.10">
    <property type="entry name" value="Transferase(Phosphotransferase) domain 1"/>
    <property type="match status" value="1"/>
</dbReference>
<dbReference type="SUPFAM" id="SSF56112">
    <property type="entry name" value="Protein kinase-like (PK-like)"/>
    <property type="match status" value="1"/>
</dbReference>
<name>A0A7S0JS55_CAFRO</name>
<dbReference type="SMART" id="SM00220">
    <property type="entry name" value="S_TKc"/>
    <property type="match status" value="1"/>
</dbReference>
<evidence type="ECO:0000256" key="8">
    <source>
        <dbReference type="ARBA" id="ARBA00048679"/>
    </source>
</evidence>
<feature type="compositionally biased region" description="Basic residues" evidence="9">
    <location>
        <begin position="219"/>
        <end position="231"/>
    </location>
</feature>
<gene>
    <name evidence="11" type="ORF">CROE0942_LOCUS3212</name>
</gene>
<dbReference type="PANTHER" id="PTHR24343:SF507">
    <property type="entry name" value="CBL-INTERACTING SERINE_THREONINE-PROTEIN KINASE 24"/>
    <property type="match status" value="1"/>
</dbReference>
<feature type="region of interest" description="Disordered" evidence="9">
    <location>
        <begin position="918"/>
        <end position="1026"/>
    </location>
</feature>
<keyword evidence="5" id="KW-0418">Kinase</keyword>
<evidence type="ECO:0000256" key="4">
    <source>
        <dbReference type="ARBA" id="ARBA00022741"/>
    </source>
</evidence>
<accession>A0A7S0JS55</accession>
<keyword evidence="4" id="KW-0547">Nucleotide-binding</keyword>
<dbReference type="InterPro" id="IPR000719">
    <property type="entry name" value="Prot_kinase_dom"/>
</dbReference>
<evidence type="ECO:0000256" key="1">
    <source>
        <dbReference type="ARBA" id="ARBA00012513"/>
    </source>
</evidence>
<feature type="compositionally biased region" description="Low complexity" evidence="9">
    <location>
        <begin position="122"/>
        <end position="138"/>
    </location>
</feature>
<comment type="catalytic activity">
    <reaction evidence="7">
        <text>L-threonyl-[protein] + ATP = O-phospho-L-threonyl-[protein] + ADP + H(+)</text>
        <dbReference type="Rhea" id="RHEA:46608"/>
        <dbReference type="Rhea" id="RHEA-COMP:11060"/>
        <dbReference type="Rhea" id="RHEA-COMP:11605"/>
        <dbReference type="ChEBI" id="CHEBI:15378"/>
        <dbReference type="ChEBI" id="CHEBI:30013"/>
        <dbReference type="ChEBI" id="CHEBI:30616"/>
        <dbReference type="ChEBI" id="CHEBI:61977"/>
        <dbReference type="ChEBI" id="CHEBI:456216"/>
        <dbReference type="EC" id="2.7.11.1"/>
    </reaction>
</comment>
<evidence type="ECO:0000256" key="6">
    <source>
        <dbReference type="ARBA" id="ARBA00022840"/>
    </source>
</evidence>
<evidence type="ECO:0000313" key="11">
    <source>
        <dbReference type="EMBL" id="CAD8558877.1"/>
    </source>
</evidence>
<evidence type="ECO:0000256" key="2">
    <source>
        <dbReference type="ARBA" id="ARBA00022527"/>
    </source>
</evidence>
<dbReference type="EMBL" id="HBET01004861">
    <property type="protein sequence ID" value="CAD8558877.1"/>
    <property type="molecule type" value="Transcribed_RNA"/>
</dbReference>
<feature type="region of interest" description="Disordered" evidence="9">
    <location>
        <begin position="416"/>
        <end position="482"/>
    </location>
</feature>
<feature type="domain" description="Protein kinase" evidence="10">
    <location>
        <begin position="215"/>
        <end position="632"/>
    </location>
</feature>
<evidence type="ECO:0000259" key="10">
    <source>
        <dbReference type="PROSITE" id="PS50011"/>
    </source>
</evidence>
<keyword evidence="2" id="KW-0723">Serine/threonine-protein kinase</keyword>
<proteinExistence type="predicted"/>
<organism evidence="11">
    <name type="scientific">Cafeteria roenbergensis</name>
    <name type="common">Marine flagellate</name>
    <dbReference type="NCBI Taxonomy" id="33653"/>
    <lineage>
        <taxon>Eukaryota</taxon>
        <taxon>Sar</taxon>
        <taxon>Stramenopiles</taxon>
        <taxon>Bigyra</taxon>
        <taxon>Opalozoa</taxon>
        <taxon>Bicosoecida</taxon>
        <taxon>Cafeteriaceae</taxon>
        <taxon>Cafeteria</taxon>
    </lineage>
</organism>
<evidence type="ECO:0000256" key="7">
    <source>
        <dbReference type="ARBA" id="ARBA00047899"/>
    </source>
</evidence>
<protein>
    <recommendedName>
        <fullName evidence="1">non-specific serine/threonine protein kinase</fullName>
        <ecNumber evidence="1">2.7.11.1</ecNumber>
    </recommendedName>
</protein>
<feature type="compositionally biased region" description="Basic residues" evidence="9">
    <location>
        <begin position="174"/>
        <end position="186"/>
    </location>
</feature>
<dbReference type="GO" id="GO:0004674">
    <property type="term" value="F:protein serine/threonine kinase activity"/>
    <property type="evidence" value="ECO:0007669"/>
    <property type="project" value="UniProtKB-KW"/>
</dbReference>
<reference evidence="11" key="1">
    <citation type="submission" date="2021-01" db="EMBL/GenBank/DDBJ databases">
        <authorList>
            <person name="Corre E."/>
            <person name="Pelletier E."/>
            <person name="Niang G."/>
            <person name="Scheremetjew M."/>
            <person name="Finn R."/>
            <person name="Kale V."/>
            <person name="Holt S."/>
            <person name="Cochrane G."/>
            <person name="Meng A."/>
            <person name="Brown T."/>
            <person name="Cohen L."/>
        </authorList>
    </citation>
    <scope>NUCLEOTIDE SEQUENCE</scope>
    <source>
        <strain evidence="11">E4-10</strain>
    </source>
</reference>
<dbReference type="PROSITE" id="PS50011">
    <property type="entry name" value="PROTEIN_KINASE_DOM"/>
    <property type="match status" value="1"/>
</dbReference>
<dbReference type="InterPro" id="IPR011009">
    <property type="entry name" value="Kinase-like_dom_sf"/>
</dbReference>
<keyword evidence="3" id="KW-0808">Transferase</keyword>
<comment type="catalytic activity">
    <reaction evidence="8">
        <text>L-seryl-[protein] + ATP = O-phospho-L-seryl-[protein] + ADP + H(+)</text>
        <dbReference type="Rhea" id="RHEA:17989"/>
        <dbReference type="Rhea" id="RHEA-COMP:9863"/>
        <dbReference type="Rhea" id="RHEA-COMP:11604"/>
        <dbReference type="ChEBI" id="CHEBI:15378"/>
        <dbReference type="ChEBI" id="CHEBI:29999"/>
        <dbReference type="ChEBI" id="CHEBI:30616"/>
        <dbReference type="ChEBI" id="CHEBI:83421"/>
        <dbReference type="ChEBI" id="CHEBI:456216"/>
        <dbReference type="EC" id="2.7.11.1"/>
    </reaction>
</comment>
<feature type="compositionally biased region" description="Basic and acidic residues" evidence="9">
    <location>
        <begin position="1011"/>
        <end position="1020"/>
    </location>
</feature>
<feature type="compositionally biased region" description="Acidic residues" evidence="9">
    <location>
        <begin position="241"/>
        <end position="250"/>
    </location>
</feature>
<dbReference type="EC" id="2.7.11.1" evidence="1"/>
<dbReference type="AlphaFoldDB" id="A0A7S0JS55"/>